<protein>
    <submittedName>
        <fullName evidence="2">Uncharacterized protein</fullName>
    </submittedName>
</protein>
<feature type="region of interest" description="Disordered" evidence="1">
    <location>
        <begin position="24"/>
        <end position="59"/>
    </location>
</feature>
<gene>
    <name evidence="2" type="ORF">GCM10023213_21620</name>
</gene>
<reference evidence="3" key="1">
    <citation type="journal article" date="2019" name="Int. J. Syst. Evol. Microbiol.">
        <title>The Global Catalogue of Microorganisms (GCM) 10K type strain sequencing project: providing services to taxonomists for standard genome sequencing and annotation.</title>
        <authorList>
            <consortium name="The Broad Institute Genomics Platform"/>
            <consortium name="The Broad Institute Genome Sequencing Center for Infectious Disease"/>
            <person name="Wu L."/>
            <person name="Ma J."/>
        </authorList>
    </citation>
    <scope>NUCLEOTIDE SEQUENCE [LARGE SCALE GENOMIC DNA]</scope>
    <source>
        <strain evidence="3">JCM 18053</strain>
    </source>
</reference>
<keyword evidence="3" id="KW-1185">Reference proteome</keyword>
<comment type="caution">
    <text evidence="2">The sequence shown here is derived from an EMBL/GenBank/DDBJ whole genome shotgun (WGS) entry which is preliminary data.</text>
</comment>
<evidence type="ECO:0000313" key="3">
    <source>
        <dbReference type="Proteomes" id="UP001499852"/>
    </source>
</evidence>
<evidence type="ECO:0000313" key="2">
    <source>
        <dbReference type="EMBL" id="GAA5139959.1"/>
    </source>
</evidence>
<feature type="compositionally biased region" description="Acidic residues" evidence="1">
    <location>
        <begin position="29"/>
        <end position="43"/>
    </location>
</feature>
<dbReference type="EMBL" id="BAABIA010000004">
    <property type="protein sequence ID" value="GAA5139959.1"/>
    <property type="molecule type" value="Genomic_DNA"/>
</dbReference>
<name>A0ABP9P2Y7_9BACT</name>
<organism evidence="2 3">
    <name type="scientific">Prosthecobacter algae</name>
    <dbReference type="NCBI Taxonomy" id="1144682"/>
    <lineage>
        <taxon>Bacteria</taxon>
        <taxon>Pseudomonadati</taxon>
        <taxon>Verrucomicrobiota</taxon>
        <taxon>Verrucomicrobiia</taxon>
        <taxon>Verrucomicrobiales</taxon>
        <taxon>Verrucomicrobiaceae</taxon>
        <taxon>Prosthecobacter</taxon>
    </lineage>
</organism>
<accession>A0ABP9P2Y7</accession>
<dbReference type="Proteomes" id="UP001499852">
    <property type="component" value="Unassembled WGS sequence"/>
</dbReference>
<sequence>MEELSGQPPADMGSYLLWLRSRGGRDEFSTSEDSENTEGVDDEEKPKSRGWGRTGAGIF</sequence>
<proteinExistence type="predicted"/>
<evidence type="ECO:0000256" key="1">
    <source>
        <dbReference type="SAM" id="MobiDB-lite"/>
    </source>
</evidence>